<dbReference type="GO" id="GO:0055070">
    <property type="term" value="P:copper ion homeostasis"/>
    <property type="evidence" value="ECO:0007669"/>
    <property type="project" value="TreeGrafter"/>
</dbReference>
<evidence type="ECO:0000256" key="15">
    <source>
        <dbReference type="RuleBase" id="RU362081"/>
    </source>
</evidence>
<keyword evidence="11" id="KW-1278">Translocase</keyword>
<dbReference type="InterPro" id="IPR023298">
    <property type="entry name" value="ATPase_P-typ_TM_dom_sf"/>
</dbReference>
<feature type="transmembrane region" description="Helical" evidence="15">
    <location>
        <begin position="137"/>
        <end position="158"/>
    </location>
</feature>
<keyword evidence="5" id="KW-0597">Phosphoprotein</keyword>
<dbReference type="SUPFAM" id="SSF81653">
    <property type="entry name" value="Calcium ATPase, transduction domain A"/>
    <property type="match status" value="1"/>
</dbReference>
<keyword evidence="13" id="KW-0406">Ion transport</keyword>
<feature type="transmembrane region" description="Helical" evidence="15">
    <location>
        <begin position="656"/>
        <end position="676"/>
    </location>
</feature>
<dbReference type="InterPro" id="IPR036163">
    <property type="entry name" value="HMA_dom_sf"/>
</dbReference>
<dbReference type="SUPFAM" id="SSF56784">
    <property type="entry name" value="HAD-like"/>
    <property type="match status" value="1"/>
</dbReference>
<dbReference type="InterPro" id="IPR036412">
    <property type="entry name" value="HAD-like_sf"/>
</dbReference>
<dbReference type="NCBIfam" id="TIGR01511">
    <property type="entry name" value="ATPase-IB1_Cu"/>
    <property type="match status" value="1"/>
</dbReference>
<keyword evidence="18" id="KW-1185">Reference proteome</keyword>
<feature type="transmembrane region" description="Helical" evidence="15">
    <location>
        <begin position="682"/>
        <end position="700"/>
    </location>
</feature>
<dbReference type="InterPro" id="IPR027256">
    <property type="entry name" value="P-typ_ATPase_IB"/>
</dbReference>
<feature type="transmembrane region" description="Helical" evidence="15">
    <location>
        <begin position="105"/>
        <end position="131"/>
    </location>
</feature>
<dbReference type="InterPro" id="IPR023299">
    <property type="entry name" value="ATPase_P-typ_cyto_dom_N"/>
</dbReference>
<keyword evidence="7 15" id="KW-0479">Metal-binding</keyword>
<dbReference type="NCBIfam" id="TIGR01525">
    <property type="entry name" value="ATPase-IB_hvy"/>
    <property type="match status" value="1"/>
</dbReference>
<accession>A0A316G4N5</accession>
<comment type="subcellular location">
    <subcellularLocation>
        <location evidence="1">Cell membrane</location>
        <topology evidence="1">Multi-pass membrane protein</topology>
    </subcellularLocation>
</comment>
<feature type="transmembrane region" description="Helical" evidence="15">
    <location>
        <begin position="198"/>
        <end position="216"/>
    </location>
</feature>
<evidence type="ECO:0000256" key="5">
    <source>
        <dbReference type="ARBA" id="ARBA00022553"/>
    </source>
</evidence>
<dbReference type="EMBL" id="QGGV01000006">
    <property type="protein sequence ID" value="PWK55653.1"/>
    <property type="molecule type" value="Genomic_DNA"/>
</dbReference>
<dbReference type="Gene3D" id="3.40.1110.10">
    <property type="entry name" value="Calcium-transporting ATPase, cytoplasmic domain N"/>
    <property type="match status" value="1"/>
</dbReference>
<dbReference type="Gene3D" id="2.70.150.10">
    <property type="entry name" value="Calcium-transporting ATPase, cytoplasmic transduction domain A"/>
    <property type="match status" value="1"/>
</dbReference>
<comment type="caution">
    <text evidence="17">The sequence shown here is derived from an EMBL/GenBank/DDBJ whole genome shotgun (WGS) entry which is preliminary data.</text>
</comment>
<evidence type="ECO:0000313" key="17">
    <source>
        <dbReference type="EMBL" id="PWK55653.1"/>
    </source>
</evidence>
<dbReference type="KEGG" id="salo:EF888_16685"/>
<keyword evidence="12 15" id="KW-1133">Transmembrane helix</keyword>
<dbReference type="SUPFAM" id="SSF55008">
    <property type="entry name" value="HMA, heavy metal-associated domain"/>
    <property type="match status" value="1"/>
</dbReference>
<dbReference type="GO" id="GO:0016887">
    <property type="term" value="F:ATP hydrolysis activity"/>
    <property type="evidence" value="ECO:0007669"/>
    <property type="project" value="InterPro"/>
</dbReference>
<dbReference type="CDD" id="cd00371">
    <property type="entry name" value="HMA"/>
    <property type="match status" value="1"/>
</dbReference>
<dbReference type="NCBIfam" id="TIGR01494">
    <property type="entry name" value="ATPase_P-type"/>
    <property type="match status" value="2"/>
</dbReference>
<dbReference type="Gene3D" id="3.40.50.1000">
    <property type="entry name" value="HAD superfamily/HAD-like"/>
    <property type="match status" value="1"/>
</dbReference>
<dbReference type="GO" id="GO:0005886">
    <property type="term" value="C:plasma membrane"/>
    <property type="evidence" value="ECO:0007669"/>
    <property type="project" value="UniProtKB-SubCell"/>
</dbReference>
<dbReference type="InterPro" id="IPR017969">
    <property type="entry name" value="Heavy-metal-associated_CS"/>
</dbReference>
<organism evidence="17 18">
    <name type="scientific">Silicimonas algicola</name>
    <dbReference type="NCBI Taxonomy" id="1826607"/>
    <lineage>
        <taxon>Bacteria</taxon>
        <taxon>Pseudomonadati</taxon>
        <taxon>Pseudomonadota</taxon>
        <taxon>Alphaproteobacteria</taxon>
        <taxon>Rhodobacterales</taxon>
        <taxon>Paracoccaceae</taxon>
    </lineage>
</organism>
<dbReference type="Pfam" id="PF00403">
    <property type="entry name" value="HMA"/>
    <property type="match status" value="1"/>
</dbReference>
<dbReference type="PRINTS" id="PR00120">
    <property type="entry name" value="HATPASE"/>
</dbReference>
<evidence type="ECO:0000256" key="6">
    <source>
        <dbReference type="ARBA" id="ARBA00022692"/>
    </source>
</evidence>
<evidence type="ECO:0000256" key="10">
    <source>
        <dbReference type="ARBA" id="ARBA00022842"/>
    </source>
</evidence>
<dbReference type="InterPro" id="IPR001757">
    <property type="entry name" value="P_typ_ATPase"/>
</dbReference>
<dbReference type="AlphaFoldDB" id="A0A316G4N5"/>
<gene>
    <name evidence="17" type="ORF">C8D95_10648</name>
</gene>
<keyword evidence="8 15" id="KW-0547">Nucleotide-binding</keyword>
<evidence type="ECO:0000256" key="3">
    <source>
        <dbReference type="ARBA" id="ARBA00022448"/>
    </source>
</evidence>
<name>A0A316G4N5_9RHOB</name>
<sequence length="705" mass="73626">MTVAACPACSGAAPVAESVAARGMPTHHLVLPNIHCASCIRTVEDTLRAQPGIRDARVNLTLKRAAITATPNADPTPWITALSRAGHEAYESDTAPDRDAAGRDLILRLGVAGFAMMNVMLLSVAVWSGAADATRDLFHWISAMIALPAALFAAQPFFRNAWSALRAARLNMDVPISLAILLACGMSLFETMEGGDHAYFDAALSLTFFLLAGRVLDARMRRAARSAAHDLAALEPSRVTRIEAGERVNRPLTDVAAGDTLWLPAGARLPVDAELLDDSARIDRSLVTGESDPVTRFRGAGLVAGDVTLTGPITVRATAVGEDTTLRRMARLVAVAEAARTRYTGLADRAAAIYAPAVHLIAFAAFIGWTWATGDVRHALNVAVATLIITCPCALGLAVPAVATAATGSLFRRGMLVTSDTALERLAGIDTVVFDKTGTLTRATLTPPESLPREAEGILAALAAASEHPLSRSLVTALAGVRPAAISDVREEAGFGIHAIWSGRPAFLGRGGDGETVLRIGSKDWPMQRSESLLPDARATLDALRSKGLDVRILTGDRADKAARTAEALGVDTVEAEMTPDRKQAYVAALQAEGRKVLMVGDGLNDTAALAAADASIAPGSALEASRNAADVILTGTGLSRIGDALSMAKASRSRILENFGLAAAYNAVAIPLALAGLATPLWAALAMSASSVTVILNALRVRRA</sequence>
<feature type="domain" description="HMA" evidence="16">
    <location>
        <begin position="25"/>
        <end position="90"/>
    </location>
</feature>
<dbReference type="PRINTS" id="PR00119">
    <property type="entry name" value="CATATPASE"/>
</dbReference>
<evidence type="ECO:0000256" key="14">
    <source>
        <dbReference type="ARBA" id="ARBA00023136"/>
    </source>
</evidence>
<evidence type="ECO:0000256" key="1">
    <source>
        <dbReference type="ARBA" id="ARBA00004651"/>
    </source>
</evidence>
<dbReference type="InterPro" id="IPR006121">
    <property type="entry name" value="HMA_dom"/>
</dbReference>
<dbReference type="Gene3D" id="3.30.70.100">
    <property type="match status" value="1"/>
</dbReference>
<evidence type="ECO:0000256" key="7">
    <source>
        <dbReference type="ARBA" id="ARBA00022723"/>
    </source>
</evidence>
<evidence type="ECO:0000256" key="9">
    <source>
        <dbReference type="ARBA" id="ARBA00022840"/>
    </source>
</evidence>
<keyword evidence="4 15" id="KW-1003">Cell membrane</keyword>
<dbReference type="SUPFAM" id="SSF81665">
    <property type="entry name" value="Calcium ATPase, transmembrane domain M"/>
    <property type="match status" value="1"/>
</dbReference>
<dbReference type="PANTHER" id="PTHR43520:SF5">
    <property type="entry name" value="CATION-TRANSPORTING P-TYPE ATPASE-RELATED"/>
    <property type="match status" value="1"/>
</dbReference>
<dbReference type="InterPro" id="IPR018303">
    <property type="entry name" value="ATPase_P-typ_P_site"/>
</dbReference>
<dbReference type="PROSITE" id="PS01047">
    <property type="entry name" value="HMA_1"/>
    <property type="match status" value="1"/>
</dbReference>
<dbReference type="PANTHER" id="PTHR43520">
    <property type="entry name" value="ATP7, ISOFORM B"/>
    <property type="match status" value="1"/>
</dbReference>
<reference evidence="17 18" key="1">
    <citation type="submission" date="2018-05" db="EMBL/GenBank/DDBJ databases">
        <title>Genomic Encyclopedia of Type Strains, Phase IV (KMG-IV): sequencing the most valuable type-strain genomes for metagenomic binning, comparative biology and taxonomic classification.</title>
        <authorList>
            <person name="Goeker M."/>
        </authorList>
    </citation>
    <scope>NUCLEOTIDE SEQUENCE [LARGE SCALE GENOMIC DNA]</scope>
    <source>
        <strain evidence="17 18">DSM 103371</strain>
    </source>
</reference>
<keyword evidence="9 15" id="KW-0067">ATP-binding</keyword>
<evidence type="ECO:0000256" key="11">
    <source>
        <dbReference type="ARBA" id="ARBA00022967"/>
    </source>
</evidence>
<dbReference type="Proteomes" id="UP000245390">
    <property type="component" value="Unassembled WGS sequence"/>
</dbReference>
<dbReference type="InterPro" id="IPR008250">
    <property type="entry name" value="ATPase_P-typ_transduc_dom_A_sf"/>
</dbReference>
<evidence type="ECO:0000256" key="12">
    <source>
        <dbReference type="ARBA" id="ARBA00022989"/>
    </source>
</evidence>
<dbReference type="Pfam" id="PF00122">
    <property type="entry name" value="E1-E2_ATPase"/>
    <property type="match status" value="1"/>
</dbReference>
<dbReference type="GO" id="GO:0005507">
    <property type="term" value="F:copper ion binding"/>
    <property type="evidence" value="ECO:0007669"/>
    <property type="project" value="TreeGrafter"/>
</dbReference>
<keyword evidence="14 15" id="KW-0472">Membrane</keyword>
<dbReference type="RefSeq" id="WP_109759742.1">
    <property type="nucleotide sequence ID" value="NZ_CP034588.1"/>
</dbReference>
<dbReference type="InterPro" id="IPR023214">
    <property type="entry name" value="HAD_sf"/>
</dbReference>
<protein>
    <submittedName>
        <fullName evidence="17">Cu2+-exporting ATPase</fullName>
    </submittedName>
</protein>
<evidence type="ECO:0000256" key="8">
    <source>
        <dbReference type="ARBA" id="ARBA00022741"/>
    </source>
</evidence>
<dbReference type="PROSITE" id="PS00154">
    <property type="entry name" value="ATPASE_E1_E2"/>
    <property type="match status" value="1"/>
</dbReference>
<dbReference type="GO" id="GO:0005524">
    <property type="term" value="F:ATP binding"/>
    <property type="evidence" value="ECO:0007669"/>
    <property type="project" value="UniProtKB-UniRule"/>
</dbReference>
<evidence type="ECO:0000256" key="4">
    <source>
        <dbReference type="ARBA" id="ARBA00022475"/>
    </source>
</evidence>
<dbReference type="InterPro" id="IPR059000">
    <property type="entry name" value="ATPase_P-type_domA"/>
</dbReference>
<dbReference type="PROSITE" id="PS50846">
    <property type="entry name" value="HMA_2"/>
    <property type="match status" value="1"/>
</dbReference>
<feature type="transmembrane region" description="Helical" evidence="15">
    <location>
        <begin position="170"/>
        <end position="192"/>
    </location>
</feature>
<evidence type="ECO:0000259" key="16">
    <source>
        <dbReference type="PROSITE" id="PS50846"/>
    </source>
</evidence>
<feature type="transmembrane region" description="Helical" evidence="15">
    <location>
        <begin position="384"/>
        <end position="406"/>
    </location>
</feature>
<comment type="similarity">
    <text evidence="2 15">Belongs to the cation transport ATPase (P-type) (TC 3.A.3) family. Type IB subfamily.</text>
</comment>
<dbReference type="GO" id="GO:0043682">
    <property type="term" value="F:P-type divalent copper transporter activity"/>
    <property type="evidence" value="ECO:0007669"/>
    <property type="project" value="TreeGrafter"/>
</dbReference>
<keyword evidence="3" id="KW-0813">Transport</keyword>
<evidence type="ECO:0000256" key="13">
    <source>
        <dbReference type="ARBA" id="ARBA00023065"/>
    </source>
</evidence>
<proteinExistence type="inferred from homology"/>
<evidence type="ECO:0000313" key="18">
    <source>
        <dbReference type="Proteomes" id="UP000245390"/>
    </source>
</evidence>
<dbReference type="OrthoDB" id="9807843at2"/>
<keyword evidence="6 15" id="KW-0812">Transmembrane</keyword>
<keyword evidence="10" id="KW-0460">Magnesium</keyword>
<dbReference type="Pfam" id="PF00702">
    <property type="entry name" value="Hydrolase"/>
    <property type="match status" value="1"/>
</dbReference>
<evidence type="ECO:0000256" key="2">
    <source>
        <dbReference type="ARBA" id="ARBA00006024"/>
    </source>
</evidence>
<feature type="transmembrane region" description="Helical" evidence="15">
    <location>
        <begin position="350"/>
        <end position="372"/>
    </location>
</feature>